<sequence>MASELSSYGGVKSDQLRNTSSRRHTHLPRSEFPVCRDAVRRVHVDFGDAQSFLDGLQLEPQQVKVNAASFKYLTRGDKTKKTM</sequence>
<feature type="region of interest" description="Disordered" evidence="1">
    <location>
        <begin position="1"/>
        <end position="29"/>
    </location>
</feature>
<comment type="caution">
    <text evidence="2">The sequence shown here is derived from an EMBL/GenBank/DDBJ whole genome shotgun (WGS) entry which is preliminary data.</text>
</comment>
<evidence type="ECO:0000313" key="2">
    <source>
        <dbReference type="EMBL" id="TNN61850.1"/>
    </source>
</evidence>
<proteinExistence type="predicted"/>
<gene>
    <name evidence="2" type="ORF">EYF80_027967</name>
</gene>
<dbReference type="Proteomes" id="UP000314294">
    <property type="component" value="Unassembled WGS sequence"/>
</dbReference>
<name>A0A4Z2H8K2_9TELE</name>
<protein>
    <submittedName>
        <fullName evidence="2">Uncharacterized protein</fullName>
    </submittedName>
</protein>
<dbReference type="EMBL" id="SRLO01000307">
    <property type="protein sequence ID" value="TNN61850.1"/>
    <property type="molecule type" value="Genomic_DNA"/>
</dbReference>
<evidence type="ECO:0000256" key="1">
    <source>
        <dbReference type="SAM" id="MobiDB-lite"/>
    </source>
</evidence>
<dbReference type="AlphaFoldDB" id="A0A4Z2H8K2"/>
<reference evidence="2 3" key="1">
    <citation type="submission" date="2019-03" db="EMBL/GenBank/DDBJ databases">
        <title>First draft genome of Liparis tanakae, snailfish: a comprehensive survey of snailfish specific genes.</title>
        <authorList>
            <person name="Kim W."/>
            <person name="Song I."/>
            <person name="Jeong J.-H."/>
            <person name="Kim D."/>
            <person name="Kim S."/>
            <person name="Ryu S."/>
            <person name="Song J.Y."/>
            <person name="Lee S.K."/>
        </authorList>
    </citation>
    <scope>NUCLEOTIDE SEQUENCE [LARGE SCALE GENOMIC DNA]</scope>
    <source>
        <tissue evidence="2">Muscle</tissue>
    </source>
</reference>
<keyword evidence="3" id="KW-1185">Reference proteome</keyword>
<evidence type="ECO:0000313" key="3">
    <source>
        <dbReference type="Proteomes" id="UP000314294"/>
    </source>
</evidence>
<organism evidence="2 3">
    <name type="scientific">Liparis tanakae</name>
    <name type="common">Tanaka's snailfish</name>
    <dbReference type="NCBI Taxonomy" id="230148"/>
    <lineage>
        <taxon>Eukaryota</taxon>
        <taxon>Metazoa</taxon>
        <taxon>Chordata</taxon>
        <taxon>Craniata</taxon>
        <taxon>Vertebrata</taxon>
        <taxon>Euteleostomi</taxon>
        <taxon>Actinopterygii</taxon>
        <taxon>Neopterygii</taxon>
        <taxon>Teleostei</taxon>
        <taxon>Neoteleostei</taxon>
        <taxon>Acanthomorphata</taxon>
        <taxon>Eupercaria</taxon>
        <taxon>Perciformes</taxon>
        <taxon>Cottioidei</taxon>
        <taxon>Cottales</taxon>
        <taxon>Liparidae</taxon>
        <taxon>Liparis</taxon>
    </lineage>
</organism>
<accession>A0A4Z2H8K2</accession>